<dbReference type="CDD" id="cd01516">
    <property type="entry name" value="FBPase_glpX"/>
    <property type="match status" value="1"/>
</dbReference>
<evidence type="ECO:0000256" key="7">
    <source>
        <dbReference type="ARBA" id="ARBA00024331"/>
    </source>
</evidence>
<feature type="binding site" evidence="9">
    <location>
        <position position="84"/>
    </location>
    <ligand>
        <name>Mn(2+)</name>
        <dbReference type="ChEBI" id="CHEBI:29035"/>
        <label>2</label>
    </ligand>
</feature>
<comment type="cofactor">
    <cofactor evidence="9">
        <name>Mn(2+)</name>
        <dbReference type="ChEBI" id="CHEBI:29035"/>
    </cofactor>
</comment>
<dbReference type="Gene3D" id="3.40.190.90">
    <property type="match status" value="1"/>
</dbReference>
<feature type="binding site" evidence="10">
    <location>
        <begin position="87"/>
        <end position="89"/>
    </location>
    <ligand>
        <name>substrate</name>
    </ligand>
</feature>
<evidence type="ECO:0000256" key="3">
    <source>
        <dbReference type="ARBA" id="ARBA00022723"/>
    </source>
</evidence>
<evidence type="ECO:0000256" key="4">
    <source>
        <dbReference type="ARBA" id="ARBA00022801"/>
    </source>
</evidence>
<feature type="binding site" evidence="9">
    <location>
        <position position="33"/>
    </location>
    <ligand>
        <name>Mn(2+)</name>
        <dbReference type="ChEBI" id="CHEBI:29035"/>
        <label>1</label>
    </ligand>
</feature>
<name>A0AB35H9P7_9FIRM</name>
<accession>A0AB35H9P7</accession>
<feature type="binding site" evidence="10">
    <location>
        <position position="209"/>
    </location>
    <ligand>
        <name>substrate</name>
    </ligand>
</feature>
<feature type="binding site" evidence="9">
    <location>
        <position position="87"/>
    </location>
    <ligand>
        <name>Mn(2+)</name>
        <dbReference type="ChEBI" id="CHEBI:29035"/>
        <label>2</label>
    </ligand>
</feature>
<dbReference type="Pfam" id="PF03320">
    <property type="entry name" value="FBPase_glpX"/>
    <property type="match status" value="1"/>
</dbReference>
<evidence type="ECO:0000256" key="6">
    <source>
        <dbReference type="ARBA" id="ARBA00023277"/>
    </source>
</evidence>
<evidence type="ECO:0000256" key="8">
    <source>
        <dbReference type="PIRNR" id="PIRNR004532"/>
    </source>
</evidence>
<dbReference type="PANTHER" id="PTHR30447:SF0">
    <property type="entry name" value="FRUCTOSE-1,6-BISPHOSPHATASE 1 CLASS 2-RELATED"/>
    <property type="match status" value="1"/>
</dbReference>
<keyword evidence="3 9" id="KW-0479">Metal-binding</keyword>
<feature type="binding site" evidence="10">
    <location>
        <position position="118"/>
    </location>
    <ligand>
        <name>substrate</name>
    </ligand>
</feature>
<feature type="binding site" evidence="10">
    <location>
        <begin position="185"/>
        <end position="187"/>
    </location>
    <ligand>
        <name>substrate</name>
    </ligand>
</feature>
<dbReference type="GO" id="GO:0046872">
    <property type="term" value="F:metal ion binding"/>
    <property type="evidence" value="ECO:0007669"/>
    <property type="project" value="UniProtKB-KW"/>
</dbReference>
<dbReference type="GO" id="GO:0006094">
    <property type="term" value="P:gluconeogenesis"/>
    <property type="evidence" value="ECO:0007669"/>
    <property type="project" value="InterPro"/>
</dbReference>
<feature type="binding site" evidence="9">
    <location>
        <position position="57"/>
    </location>
    <ligand>
        <name>Mn(2+)</name>
        <dbReference type="ChEBI" id="CHEBI:29035"/>
        <label>1</label>
    </ligand>
</feature>
<reference evidence="11" key="1">
    <citation type="submission" date="2021-10" db="EMBL/GenBank/DDBJ databases">
        <title>Collection of gut derived symbiotic bacterial strains cultured from healthy donors.</title>
        <authorList>
            <person name="Lin H."/>
            <person name="Littmann E."/>
            <person name="Kohout C."/>
            <person name="Pamer E.G."/>
        </authorList>
    </citation>
    <scope>NUCLEOTIDE SEQUENCE</scope>
    <source>
        <strain evidence="11">DFI.4.35</strain>
    </source>
</reference>
<keyword evidence="6 8" id="KW-0119">Carbohydrate metabolism</keyword>
<dbReference type="PANTHER" id="PTHR30447">
    <property type="entry name" value="FRUCTOSE-1,6-BISPHOSPHATASE CLASS 2"/>
    <property type="match status" value="1"/>
</dbReference>
<dbReference type="GO" id="GO:0006071">
    <property type="term" value="P:glycerol metabolic process"/>
    <property type="evidence" value="ECO:0007669"/>
    <property type="project" value="InterPro"/>
</dbReference>
<dbReference type="PIRSF" id="PIRSF004532">
    <property type="entry name" value="GlpX"/>
    <property type="match status" value="1"/>
</dbReference>
<organism evidence="11 12">
    <name type="scientific">Veillonella nakazawae</name>
    <dbReference type="NCBI Taxonomy" id="2682456"/>
    <lineage>
        <taxon>Bacteria</taxon>
        <taxon>Bacillati</taxon>
        <taxon>Bacillota</taxon>
        <taxon>Negativicutes</taxon>
        <taxon>Veillonellales</taxon>
        <taxon>Veillonellaceae</taxon>
        <taxon>Veillonella</taxon>
    </lineage>
</organism>
<dbReference type="Gene3D" id="3.30.540.10">
    <property type="entry name" value="Fructose-1,6-Bisphosphatase, subunit A, domain 1"/>
    <property type="match status" value="1"/>
</dbReference>
<evidence type="ECO:0000256" key="1">
    <source>
        <dbReference type="ARBA" id="ARBA00001273"/>
    </source>
</evidence>
<dbReference type="FunFam" id="3.40.190.90:FF:000001">
    <property type="entry name" value="Fructose-1,6-bisphosphatase"/>
    <property type="match status" value="1"/>
</dbReference>
<evidence type="ECO:0000256" key="2">
    <source>
        <dbReference type="ARBA" id="ARBA00008989"/>
    </source>
</evidence>
<protein>
    <recommendedName>
        <fullName evidence="8">Fructose-1,6-bisphosphatase</fullName>
    </recommendedName>
</protein>
<dbReference type="RefSeq" id="WP_227283360.1">
    <property type="nucleotide sequence ID" value="NZ_JAJDLA010000006.1"/>
</dbReference>
<comment type="pathway">
    <text evidence="7">Carbohydrate biosynthesis.</text>
</comment>
<evidence type="ECO:0000256" key="10">
    <source>
        <dbReference type="PIRSR" id="PIRSR004532-2"/>
    </source>
</evidence>
<sequence length="320" mass="34139">MDRTLSLEFARVVEAAALRSGRLLGRGQKDAADGLAVDAMRQAFDSVRISGTVVIGEGEIDEAPMLYIGEHVGAGGPEVDIAVDPIEGTNLIAKGQNGAIAVMAIAEKGGLLHAPDMYMEKLCVGPRGAGAIDITKSLTENIKNVATKMNRNVDEITLVMLDRERHHGLMKEARDLGARIMLISDGDVNPAMECCIEGSGVHMVVGTGGAPEGVLAAAALKCVGGDMQARLKPETEEEIRRCHEMGITDVNQVLTLDDLVRTDDVIFAATAITRGNLLNAIQYFPGGARTHTIVMRSKTGTVRFLDTVHMDDKLKSLKAK</sequence>
<keyword evidence="5 9" id="KW-0464">Manganese</keyword>
<comment type="caution">
    <text evidence="11">The sequence shown here is derived from an EMBL/GenBank/DDBJ whole genome shotgun (WGS) entry which is preliminary data.</text>
</comment>
<comment type="similarity">
    <text evidence="2 8">Belongs to the FBPase class 2 family.</text>
</comment>
<feature type="binding site" evidence="10">
    <location>
        <begin position="163"/>
        <end position="165"/>
    </location>
    <ligand>
        <name>substrate</name>
    </ligand>
</feature>
<dbReference type="Proteomes" id="UP001198010">
    <property type="component" value="Unassembled WGS sequence"/>
</dbReference>
<feature type="binding site" evidence="9">
    <location>
        <position position="212"/>
    </location>
    <ligand>
        <name>Mn(2+)</name>
        <dbReference type="ChEBI" id="CHEBI:29035"/>
        <label>2</label>
    </ligand>
</feature>
<evidence type="ECO:0000313" key="12">
    <source>
        <dbReference type="Proteomes" id="UP001198010"/>
    </source>
</evidence>
<dbReference type="InterPro" id="IPR004464">
    <property type="entry name" value="FBPase_class-2/SBPase"/>
</dbReference>
<proteinExistence type="inferred from homology"/>
<dbReference type="GO" id="GO:0042132">
    <property type="term" value="F:fructose 1,6-bisphosphate 1-phosphatase activity"/>
    <property type="evidence" value="ECO:0007669"/>
    <property type="project" value="UniProtKB-EC"/>
</dbReference>
<evidence type="ECO:0000256" key="9">
    <source>
        <dbReference type="PIRSR" id="PIRSR004532-1"/>
    </source>
</evidence>
<dbReference type="AlphaFoldDB" id="A0AB35H9P7"/>
<dbReference type="EMBL" id="JAJDLA010000006">
    <property type="protein sequence ID" value="MCB8605642.1"/>
    <property type="molecule type" value="Genomic_DNA"/>
</dbReference>
<dbReference type="GO" id="GO:0005829">
    <property type="term" value="C:cytosol"/>
    <property type="evidence" value="ECO:0007669"/>
    <property type="project" value="TreeGrafter"/>
</dbReference>
<keyword evidence="4 11" id="KW-0378">Hydrolase</keyword>
<evidence type="ECO:0000313" key="11">
    <source>
        <dbReference type="EMBL" id="MCB8605642.1"/>
    </source>
</evidence>
<comment type="catalytic activity">
    <reaction evidence="1">
        <text>beta-D-fructose 1,6-bisphosphate + H2O = beta-D-fructose 6-phosphate + phosphate</text>
        <dbReference type="Rhea" id="RHEA:11064"/>
        <dbReference type="ChEBI" id="CHEBI:15377"/>
        <dbReference type="ChEBI" id="CHEBI:32966"/>
        <dbReference type="ChEBI" id="CHEBI:43474"/>
        <dbReference type="ChEBI" id="CHEBI:57634"/>
        <dbReference type="EC" id="3.1.3.11"/>
    </reaction>
</comment>
<evidence type="ECO:0000256" key="5">
    <source>
        <dbReference type="ARBA" id="ARBA00023211"/>
    </source>
</evidence>
<gene>
    <name evidence="11" type="primary">glpX</name>
    <name evidence="11" type="ORF">LJD63_05160</name>
</gene>
<dbReference type="NCBIfam" id="TIGR00330">
    <property type="entry name" value="glpX"/>
    <property type="match status" value="1"/>
</dbReference>
<dbReference type="GO" id="GO:0030388">
    <property type="term" value="P:fructose 1,6-bisphosphate metabolic process"/>
    <property type="evidence" value="ECO:0007669"/>
    <property type="project" value="TreeGrafter"/>
</dbReference>
<dbReference type="SUPFAM" id="SSF56655">
    <property type="entry name" value="Carbohydrate phosphatase"/>
    <property type="match status" value="1"/>
</dbReference>